<accession>A0A2W1NSW9</accession>
<gene>
    <name evidence="3" type="ORF">DNU06_02625</name>
</gene>
<comment type="similarity">
    <text evidence="1">Belongs to the universal stress protein A family.</text>
</comment>
<dbReference type="PANTHER" id="PTHR46268:SF22">
    <property type="entry name" value="SENSOR PROTEIN KDPD-RELATED"/>
    <property type="match status" value="1"/>
</dbReference>
<dbReference type="OrthoDB" id="9788959at2"/>
<name>A0A2W1NSW9_9FLAO</name>
<proteinExistence type="inferred from homology"/>
<evidence type="ECO:0000313" key="4">
    <source>
        <dbReference type="Proteomes" id="UP000249248"/>
    </source>
</evidence>
<keyword evidence="4" id="KW-1185">Reference proteome</keyword>
<evidence type="ECO:0000256" key="1">
    <source>
        <dbReference type="ARBA" id="ARBA00008791"/>
    </source>
</evidence>
<dbReference type="AlphaFoldDB" id="A0A2W1NSW9"/>
<evidence type="ECO:0000259" key="2">
    <source>
        <dbReference type="Pfam" id="PF00582"/>
    </source>
</evidence>
<dbReference type="PANTHER" id="PTHR46268">
    <property type="entry name" value="STRESS RESPONSE PROTEIN NHAX"/>
    <property type="match status" value="1"/>
</dbReference>
<sequence length="268" mass="29784">MKQVIVPTNFSKTAWNATMHAIEYCKILDAELVLLHAFENYPNGLNTSALSVSETMESKEDEMELLVTKLMQCKESTIKIKALCIGGSLFEYINALNATSVSNLIVMGTQGRSGMGGKFFGSNVSRLMHVTHSTILVVPSNAAFSLSNTICCAIDNGSEIKAGDLNMMEQIVQAGHQQIINIIHVLKNFKKPNKILPISQFQKIKLLYKEIEGDNVPTTLELYTNHHKSSLLVLVRKKRSFFENIFQESVSTSLTFKASIPILVLRSK</sequence>
<dbReference type="PRINTS" id="PR01438">
    <property type="entry name" value="UNVRSLSTRESS"/>
</dbReference>
<dbReference type="SUPFAM" id="SSF52402">
    <property type="entry name" value="Adenine nucleotide alpha hydrolases-like"/>
    <property type="match status" value="2"/>
</dbReference>
<organism evidence="3 4">
    <name type="scientific">Putridiphycobacter roseus</name>
    <dbReference type="NCBI Taxonomy" id="2219161"/>
    <lineage>
        <taxon>Bacteria</taxon>
        <taxon>Pseudomonadati</taxon>
        <taxon>Bacteroidota</taxon>
        <taxon>Flavobacteriia</taxon>
        <taxon>Flavobacteriales</taxon>
        <taxon>Crocinitomicaceae</taxon>
        <taxon>Putridiphycobacter</taxon>
    </lineage>
</organism>
<dbReference type="RefSeq" id="WP_111061643.1">
    <property type="nucleotide sequence ID" value="NZ_JBHUCU010000007.1"/>
</dbReference>
<dbReference type="Proteomes" id="UP000249248">
    <property type="component" value="Unassembled WGS sequence"/>
</dbReference>
<reference evidence="3 4" key="1">
    <citation type="submission" date="2018-06" db="EMBL/GenBank/DDBJ databases">
        <title>The draft genome sequence of Crocinitomix sp. SM1701.</title>
        <authorList>
            <person name="Zhang X."/>
        </authorList>
    </citation>
    <scope>NUCLEOTIDE SEQUENCE [LARGE SCALE GENOMIC DNA]</scope>
    <source>
        <strain evidence="3 4">SM1701</strain>
    </source>
</reference>
<evidence type="ECO:0000313" key="3">
    <source>
        <dbReference type="EMBL" id="PZE18742.1"/>
    </source>
</evidence>
<dbReference type="InterPro" id="IPR006015">
    <property type="entry name" value="Universal_stress_UspA"/>
</dbReference>
<dbReference type="CDD" id="cd00293">
    <property type="entry name" value="USP-like"/>
    <property type="match status" value="1"/>
</dbReference>
<feature type="domain" description="UspA" evidence="2">
    <location>
        <begin position="1"/>
        <end position="139"/>
    </location>
</feature>
<dbReference type="EMBL" id="QKSB01000001">
    <property type="protein sequence ID" value="PZE18742.1"/>
    <property type="molecule type" value="Genomic_DNA"/>
</dbReference>
<dbReference type="Pfam" id="PF00582">
    <property type="entry name" value="Usp"/>
    <property type="match status" value="1"/>
</dbReference>
<protein>
    <recommendedName>
        <fullName evidence="2">UspA domain-containing protein</fullName>
    </recommendedName>
</protein>
<dbReference type="Gene3D" id="3.40.50.12370">
    <property type="match status" value="1"/>
</dbReference>
<dbReference type="InterPro" id="IPR006016">
    <property type="entry name" value="UspA"/>
</dbReference>
<comment type="caution">
    <text evidence="3">The sequence shown here is derived from an EMBL/GenBank/DDBJ whole genome shotgun (WGS) entry which is preliminary data.</text>
</comment>